<dbReference type="PANTHER" id="PTHR42703:SF1">
    <property type="entry name" value="NA(+)_H(+) ANTIPORTER SUBUNIT D1"/>
    <property type="match status" value="1"/>
</dbReference>
<organism evidence="7 8">
    <name type="scientific">Capnocytophaga canimorsus</name>
    <dbReference type="NCBI Taxonomy" id="28188"/>
    <lineage>
        <taxon>Bacteria</taxon>
        <taxon>Pseudomonadati</taxon>
        <taxon>Bacteroidota</taxon>
        <taxon>Flavobacteriia</taxon>
        <taxon>Flavobacteriales</taxon>
        <taxon>Flavobacteriaceae</taxon>
        <taxon>Capnocytophaga</taxon>
    </lineage>
</organism>
<protein>
    <submittedName>
        <fullName evidence="7">Uncharacterized protein</fullName>
    </submittedName>
</protein>
<evidence type="ECO:0000256" key="1">
    <source>
        <dbReference type="ARBA" id="ARBA00004651"/>
    </source>
</evidence>
<evidence type="ECO:0000256" key="6">
    <source>
        <dbReference type="SAM" id="Phobius"/>
    </source>
</evidence>
<dbReference type="AlphaFoldDB" id="A0A0B7HR17"/>
<accession>A0A0B7HR17</accession>
<name>A0A0B7HR17_9FLAO</name>
<reference evidence="7 8" key="1">
    <citation type="submission" date="2015-01" db="EMBL/GenBank/DDBJ databases">
        <authorList>
            <person name="Xiang T."/>
            <person name="Song Y."/>
            <person name="Huang L."/>
            <person name="Wang B."/>
            <person name="Wu P."/>
        </authorList>
    </citation>
    <scope>NUCLEOTIDE SEQUENCE [LARGE SCALE GENOMIC DNA]</scope>
    <source>
        <strain evidence="7 8">Cc12</strain>
    </source>
</reference>
<gene>
    <name evidence="7" type="ORF">CCAN12_780095</name>
</gene>
<evidence type="ECO:0000256" key="5">
    <source>
        <dbReference type="ARBA" id="ARBA00023136"/>
    </source>
</evidence>
<dbReference type="GO" id="GO:0005886">
    <property type="term" value="C:plasma membrane"/>
    <property type="evidence" value="ECO:0007669"/>
    <property type="project" value="UniProtKB-SubCell"/>
</dbReference>
<feature type="transmembrane region" description="Helical" evidence="6">
    <location>
        <begin position="6"/>
        <end position="24"/>
    </location>
</feature>
<sequence length="127" mass="14671">MENIVLYPILAQFATSIILMFLWRNVKLQKVVSVAASFVILGIAIWLFWTVYNQGFQSVQSGKWEAPFGITFVADTLSATLGTPYCHCWISRVGILNSYYYFRPIAVRFFTYFPLFTTGAEWCFSHR</sequence>
<keyword evidence="2" id="KW-1003">Cell membrane</keyword>
<keyword evidence="4 6" id="KW-1133">Transmembrane helix</keyword>
<evidence type="ECO:0000256" key="3">
    <source>
        <dbReference type="ARBA" id="ARBA00022692"/>
    </source>
</evidence>
<keyword evidence="3 6" id="KW-0812">Transmembrane</keyword>
<evidence type="ECO:0000313" key="8">
    <source>
        <dbReference type="Proteomes" id="UP000044026"/>
    </source>
</evidence>
<evidence type="ECO:0000256" key="4">
    <source>
        <dbReference type="ARBA" id="ARBA00022989"/>
    </source>
</evidence>
<evidence type="ECO:0000313" key="7">
    <source>
        <dbReference type="EMBL" id="CEN40337.1"/>
    </source>
</evidence>
<dbReference type="EMBL" id="CDOE01000076">
    <property type="protein sequence ID" value="CEN40337.1"/>
    <property type="molecule type" value="Genomic_DNA"/>
</dbReference>
<comment type="subcellular location">
    <subcellularLocation>
        <location evidence="1">Cell membrane</location>
        <topology evidence="1">Multi-pass membrane protein</topology>
    </subcellularLocation>
</comment>
<proteinExistence type="predicted"/>
<dbReference type="InterPro" id="IPR050586">
    <property type="entry name" value="CPA3_Na-H_Antiporter_D"/>
</dbReference>
<dbReference type="PANTHER" id="PTHR42703">
    <property type="entry name" value="NADH DEHYDROGENASE"/>
    <property type="match status" value="1"/>
</dbReference>
<keyword evidence="5 6" id="KW-0472">Membrane</keyword>
<evidence type="ECO:0000256" key="2">
    <source>
        <dbReference type="ARBA" id="ARBA00022475"/>
    </source>
</evidence>
<dbReference type="Proteomes" id="UP000044026">
    <property type="component" value="Unassembled WGS sequence"/>
</dbReference>
<feature type="transmembrane region" description="Helical" evidence="6">
    <location>
        <begin position="31"/>
        <end position="52"/>
    </location>
</feature>